<dbReference type="Proteomes" id="UP000734511">
    <property type="component" value="Unassembled WGS sequence"/>
</dbReference>
<name>A0ABX0ZQ96_9ACTN</name>
<comment type="caution">
    <text evidence="14">The sequence shown here is derived from an EMBL/GenBank/DDBJ whole genome shotgun (WGS) entry which is preliminary data.</text>
</comment>
<evidence type="ECO:0000259" key="13">
    <source>
        <dbReference type="Pfam" id="PF05425"/>
    </source>
</evidence>
<proteinExistence type="predicted"/>
<evidence type="ECO:0000256" key="7">
    <source>
        <dbReference type="ARBA" id="ARBA00023008"/>
    </source>
</evidence>
<evidence type="ECO:0000256" key="11">
    <source>
        <dbReference type="SAM" id="SignalP"/>
    </source>
</evidence>
<sequence length="506" mass="49892">MRGRAGALVRALGAALVLACAVLIAAPGTAAAHASLLSSSPADGAVLAHEPAQVTLVFSEPVTLGLSSVSVVGPSGRRVEQGAPVAAGPGGDRLRVRLAPDLRTGTYVLTWRTTATDDGHTTSGALTFSVGSPGAASGPASATGGGGDRTTDAILDVAIWLGFAGLAGMVGFTAVRLCCAPAESGRAAAEDEGGGATRGNAAEQGQCGGVTAGGVPGGDAAGSGPGAIGEGVPGWWGLRWPGGVGWGVLLVGTLGQLLVHGPATQGESVGHAFERALLSASLASHVGHTLVARLMLLALVAAVGEQVLRHRRAGAVGGAVLAVLLALTWSEISHAPDQPMAPLAVLLTALHVTAMAVWAGGVATLAVLLLRHREPQLADTARRFGRVALGAVAVLLVTGLVQAYREVGTLGAVTGTRYGRLLLVKVALAVLVLAVAAARHARSRRAGGKDQGGHVRRSVLLELGGLTGVLVATVVLLSTAPAASHVPAKAPASAPAPATAAVTPGG</sequence>
<keyword evidence="15" id="KW-1185">Reference proteome</keyword>
<feature type="signal peptide" evidence="11">
    <location>
        <begin position="1"/>
        <end position="25"/>
    </location>
</feature>
<keyword evidence="2" id="KW-1003">Cell membrane</keyword>
<dbReference type="InterPro" id="IPR014755">
    <property type="entry name" value="Cu-Rt/internalin_Ig-like"/>
</dbReference>
<keyword evidence="5 11" id="KW-0732">Signal</keyword>
<feature type="transmembrane region" description="Helical" evidence="10">
    <location>
        <begin position="344"/>
        <end position="371"/>
    </location>
</feature>
<dbReference type="EMBL" id="JAATEJ010000006">
    <property type="protein sequence ID" value="NJP43979.1"/>
    <property type="molecule type" value="Genomic_DNA"/>
</dbReference>
<dbReference type="RefSeq" id="WP_167982830.1">
    <property type="nucleotide sequence ID" value="NZ_JAATEJ010000006.1"/>
</dbReference>
<feature type="transmembrane region" description="Helical" evidence="10">
    <location>
        <begin position="315"/>
        <end position="332"/>
    </location>
</feature>
<keyword evidence="7" id="KW-0186">Copper</keyword>
<evidence type="ECO:0000256" key="2">
    <source>
        <dbReference type="ARBA" id="ARBA00022475"/>
    </source>
</evidence>
<dbReference type="Pfam" id="PF05425">
    <property type="entry name" value="CopD"/>
    <property type="match status" value="1"/>
</dbReference>
<evidence type="ECO:0000256" key="1">
    <source>
        <dbReference type="ARBA" id="ARBA00004651"/>
    </source>
</evidence>
<evidence type="ECO:0000256" key="5">
    <source>
        <dbReference type="ARBA" id="ARBA00022729"/>
    </source>
</evidence>
<evidence type="ECO:0000256" key="9">
    <source>
        <dbReference type="SAM" id="MobiDB-lite"/>
    </source>
</evidence>
<keyword evidence="8 10" id="KW-0472">Membrane</keyword>
<feature type="transmembrane region" description="Helical" evidence="10">
    <location>
        <begin position="383"/>
        <end position="401"/>
    </location>
</feature>
<evidence type="ECO:0000256" key="3">
    <source>
        <dbReference type="ARBA" id="ARBA00022692"/>
    </source>
</evidence>
<dbReference type="Pfam" id="PF04234">
    <property type="entry name" value="CopC"/>
    <property type="match status" value="1"/>
</dbReference>
<evidence type="ECO:0000259" key="12">
    <source>
        <dbReference type="Pfam" id="PF04234"/>
    </source>
</evidence>
<feature type="region of interest" description="Disordered" evidence="9">
    <location>
        <begin position="487"/>
        <end position="506"/>
    </location>
</feature>
<gene>
    <name evidence="14" type="ORF">HCN08_11260</name>
</gene>
<feature type="domain" description="Copper resistance protein D" evidence="13">
    <location>
        <begin position="380"/>
        <end position="476"/>
    </location>
</feature>
<dbReference type="InterPro" id="IPR032694">
    <property type="entry name" value="CopC/D"/>
</dbReference>
<organism evidence="14 15">
    <name type="scientific">Actinacidiphila epipremni</name>
    <dbReference type="NCBI Taxonomy" id="2053013"/>
    <lineage>
        <taxon>Bacteria</taxon>
        <taxon>Bacillati</taxon>
        <taxon>Actinomycetota</taxon>
        <taxon>Actinomycetes</taxon>
        <taxon>Kitasatosporales</taxon>
        <taxon>Streptomycetaceae</taxon>
        <taxon>Actinacidiphila</taxon>
    </lineage>
</organism>
<evidence type="ECO:0000256" key="8">
    <source>
        <dbReference type="ARBA" id="ARBA00023136"/>
    </source>
</evidence>
<feature type="domain" description="CopC" evidence="12">
    <location>
        <begin position="33"/>
        <end position="130"/>
    </location>
</feature>
<protein>
    <submittedName>
        <fullName evidence="14">Copper resistance protein CopC/CopD</fullName>
    </submittedName>
</protein>
<keyword evidence="4" id="KW-0479">Metal-binding</keyword>
<dbReference type="PANTHER" id="PTHR34820:SF4">
    <property type="entry name" value="INNER MEMBRANE PROTEIN YEBZ"/>
    <property type="match status" value="1"/>
</dbReference>
<dbReference type="SUPFAM" id="SSF81296">
    <property type="entry name" value="E set domains"/>
    <property type="match status" value="1"/>
</dbReference>
<evidence type="ECO:0000313" key="15">
    <source>
        <dbReference type="Proteomes" id="UP000734511"/>
    </source>
</evidence>
<evidence type="ECO:0000256" key="4">
    <source>
        <dbReference type="ARBA" id="ARBA00022723"/>
    </source>
</evidence>
<feature type="transmembrane region" description="Helical" evidence="10">
    <location>
        <begin position="421"/>
        <end position="438"/>
    </location>
</feature>
<dbReference type="InterPro" id="IPR008457">
    <property type="entry name" value="Cu-R_CopD_dom"/>
</dbReference>
<dbReference type="InterPro" id="IPR007348">
    <property type="entry name" value="CopC_dom"/>
</dbReference>
<keyword evidence="6 10" id="KW-1133">Transmembrane helix</keyword>
<comment type="subcellular location">
    <subcellularLocation>
        <location evidence="1">Cell membrane</location>
        <topology evidence="1">Multi-pass membrane protein</topology>
    </subcellularLocation>
</comment>
<feature type="transmembrane region" description="Helical" evidence="10">
    <location>
        <begin position="459"/>
        <end position="480"/>
    </location>
</feature>
<keyword evidence="3 10" id="KW-0812">Transmembrane</keyword>
<evidence type="ECO:0000256" key="10">
    <source>
        <dbReference type="SAM" id="Phobius"/>
    </source>
</evidence>
<dbReference type="Gene3D" id="2.60.40.1220">
    <property type="match status" value="1"/>
</dbReference>
<evidence type="ECO:0000256" key="6">
    <source>
        <dbReference type="ARBA" id="ARBA00022989"/>
    </source>
</evidence>
<dbReference type="PANTHER" id="PTHR34820">
    <property type="entry name" value="INNER MEMBRANE PROTEIN YEBZ"/>
    <property type="match status" value="1"/>
</dbReference>
<reference evidence="14 15" key="1">
    <citation type="submission" date="2020-03" db="EMBL/GenBank/DDBJ databases">
        <title>WGS of actinomycetes isolated from Thailand.</title>
        <authorList>
            <person name="Thawai C."/>
        </authorList>
    </citation>
    <scope>NUCLEOTIDE SEQUENCE [LARGE SCALE GENOMIC DNA]</scope>
    <source>
        <strain evidence="14 15">PRB2-1</strain>
    </source>
</reference>
<accession>A0ABX0ZQ96</accession>
<dbReference type="InterPro" id="IPR014756">
    <property type="entry name" value="Ig_E-set"/>
</dbReference>
<feature type="chain" id="PRO_5045853872" evidence="11">
    <location>
        <begin position="26"/>
        <end position="506"/>
    </location>
</feature>
<evidence type="ECO:0000313" key="14">
    <source>
        <dbReference type="EMBL" id="NJP43979.1"/>
    </source>
</evidence>